<keyword evidence="1" id="KW-0472">Membrane</keyword>
<reference evidence="2" key="1">
    <citation type="submission" date="2022-01" db="EMBL/GenBank/DDBJ databases">
        <authorList>
            <person name="Criscuolo A."/>
        </authorList>
    </citation>
    <scope>NUCLEOTIDE SEQUENCE</scope>
    <source>
        <strain evidence="2">CIP111893</strain>
    </source>
</reference>
<gene>
    <name evidence="2" type="ORF">PAECIP111893_00568</name>
</gene>
<evidence type="ECO:0000313" key="2">
    <source>
        <dbReference type="EMBL" id="CAH1193847.1"/>
    </source>
</evidence>
<comment type="caution">
    <text evidence="2">The sequence shown here is derived from an EMBL/GenBank/DDBJ whole genome shotgun (WGS) entry which is preliminary data.</text>
</comment>
<organism evidence="2 3">
    <name type="scientific">Paenibacillus plantiphilus</name>
    <dbReference type="NCBI Taxonomy" id="2905650"/>
    <lineage>
        <taxon>Bacteria</taxon>
        <taxon>Bacillati</taxon>
        <taxon>Bacillota</taxon>
        <taxon>Bacilli</taxon>
        <taxon>Bacillales</taxon>
        <taxon>Paenibacillaceae</taxon>
        <taxon>Paenibacillus</taxon>
    </lineage>
</organism>
<name>A0ABN8FZI2_9BACL</name>
<evidence type="ECO:0000313" key="3">
    <source>
        <dbReference type="Proteomes" id="UP000838686"/>
    </source>
</evidence>
<protein>
    <submittedName>
        <fullName evidence="2">Uncharacterized protein</fullName>
    </submittedName>
</protein>
<proteinExistence type="predicted"/>
<keyword evidence="3" id="KW-1185">Reference proteome</keyword>
<keyword evidence="1" id="KW-0812">Transmembrane</keyword>
<dbReference type="EMBL" id="CAKMMF010000002">
    <property type="protein sequence ID" value="CAH1193847.1"/>
    <property type="molecule type" value="Genomic_DNA"/>
</dbReference>
<dbReference type="Proteomes" id="UP000838686">
    <property type="component" value="Unassembled WGS sequence"/>
</dbReference>
<dbReference type="RefSeq" id="WP_236338830.1">
    <property type="nucleotide sequence ID" value="NZ_CAKMMF010000002.1"/>
</dbReference>
<feature type="transmembrane region" description="Helical" evidence="1">
    <location>
        <begin position="6"/>
        <end position="22"/>
    </location>
</feature>
<evidence type="ECO:0000256" key="1">
    <source>
        <dbReference type="SAM" id="Phobius"/>
    </source>
</evidence>
<sequence>MWILLAIVVVVIVWLIVAFMRLRKSSRQRIADLGALHTVFTVHASGLPIPAKIMTRIYACEDKLIFESNKGNHEIPNERIIKYSASYRRHGALTGGSTSKKEYLIVHYMNRDGRLSAISFDCKGFRAELYVSQLTEVLSDFRRQRGLPDPNEDSHIL</sequence>
<keyword evidence="1" id="KW-1133">Transmembrane helix</keyword>
<accession>A0ABN8FZI2</accession>